<dbReference type="PIRSF" id="PIRSF005965">
    <property type="entry name" value="Chor_mut_AroH"/>
    <property type="match status" value="1"/>
</dbReference>
<dbReference type="InterPro" id="IPR008243">
    <property type="entry name" value="Chorismate_mutase_AroH"/>
</dbReference>
<dbReference type="EMBL" id="FOOX01000001">
    <property type="protein sequence ID" value="SFF94688.1"/>
    <property type="molecule type" value="Genomic_DNA"/>
</dbReference>
<dbReference type="Gene3D" id="3.30.1330.40">
    <property type="entry name" value="RutC-like"/>
    <property type="match status" value="1"/>
</dbReference>
<dbReference type="Proteomes" id="UP000199337">
    <property type="component" value="Unassembled WGS sequence"/>
</dbReference>
<evidence type="ECO:0000313" key="5">
    <source>
        <dbReference type="Proteomes" id="UP000199337"/>
    </source>
</evidence>
<keyword evidence="2 3" id="KW-0028">Amino-acid biosynthesis</keyword>
<dbReference type="PANTHER" id="PTHR21164">
    <property type="entry name" value="CHORISMATE MUTASE"/>
    <property type="match status" value="1"/>
</dbReference>
<dbReference type="RefSeq" id="WP_092467706.1">
    <property type="nucleotide sequence ID" value="NZ_FOOX01000001.1"/>
</dbReference>
<dbReference type="InterPro" id="IPR035959">
    <property type="entry name" value="RutC-like_sf"/>
</dbReference>
<keyword evidence="5" id="KW-1185">Reference proteome</keyword>
<evidence type="ECO:0000256" key="1">
    <source>
        <dbReference type="NCBIfam" id="TIGR01796"/>
    </source>
</evidence>
<keyword evidence="3" id="KW-0413">Isomerase</keyword>
<accession>A0A1I2MU77</accession>
<feature type="binding site" evidence="2">
    <location>
        <position position="106"/>
    </location>
    <ligand>
        <name>prephenate</name>
        <dbReference type="ChEBI" id="CHEBI:29934"/>
    </ligand>
</feature>
<evidence type="ECO:0000256" key="3">
    <source>
        <dbReference type="PROSITE-ProRule" id="PRU00514"/>
    </source>
</evidence>
<dbReference type="GO" id="GO:0008652">
    <property type="term" value="P:amino acid biosynthetic process"/>
    <property type="evidence" value="ECO:0007669"/>
    <property type="project" value="UniProtKB-UniRule"/>
</dbReference>
<dbReference type="PANTHER" id="PTHR21164:SF0">
    <property type="entry name" value="CHORISMATE MUTASE AROH"/>
    <property type="match status" value="1"/>
</dbReference>
<dbReference type="AlphaFoldDB" id="A0A1I2MU77"/>
<feature type="binding site" evidence="2">
    <location>
        <position position="88"/>
    </location>
    <ligand>
        <name>prephenate</name>
        <dbReference type="ChEBI" id="CHEBI:29934"/>
    </ligand>
</feature>
<sequence>MRGIRGAISVEKNTREAMGKATKKLLLAVMDENKLKAEDIISVTFTLTKDLNAAFPAACARELPGWNYIPMLCAVEVDVPGSLSSCLRVLVHADIEAGQREVKHVYLDEAVRLRPDLKE</sequence>
<evidence type="ECO:0000256" key="2">
    <source>
        <dbReference type="PIRSR" id="PIRSR005965-1"/>
    </source>
</evidence>
<dbReference type="NCBIfam" id="TIGR01796">
    <property type="entry name" value="CM_mono_aroH"/>
    <property type="match status" value="1"/>
</dbReference>
<dbReference type="CDD" id="cd02185">
    <property type="entry name" value="AroH"/>
    <property type="match status" value="1"/>
</dbReference>
<dbReference type="GO" id="GO:0046417">
    <property type="term" value="P:chorismate metabolic process"/>
    <property type="evidence" value="ECO:0007669"/>
    <property type="project" value="TreeGrafter"/>
</dbReference>
<dbReference type="PROSITE" id="PS51167">
    <property type="entry name" value="CHORISMATE_MUT_1"/>
    <property type="match status" value="1"/>
</dbReference>
<name>A0A1I2MU77_9FIRM</name>
<protein>
    <recommendedName>
        <fullName evidence="1 3">chorismate mutase</fullName>
        <ecNumber evidence="1 3">5.4.99.5</ecNumber>
    </recommendedName>
</protein>
<reference evidence="5" key="1">
    <citation type="submission" date="2016-10" db="EMBL/GenBank/DDBJ databases">
        <authorList>
            <person name="Varghese N."/>
            <person name="Submissions S."/>
        </authorList>
    </citation>
    <scope>NUCLEOTIDE SEQUENCE [LARGE SCALE GENOMIC DNA]</scope>
    <source>
        <strain evidence="5">DSM 17038</strain>
    </source>
</reference>
<dbReference type="GO" id="GO:0009073">
    <property type="term" value="P:aromatic amino acid family biosynthetic process"/>
    <property type="evidence" value="ECO:0007669"/>
    <property type="project" value="UniProtKB-UniRule"/>
</dbReference>
<organism evidence="4 5">
    <name type="scientific">Desulfotruncus arcticus DSM 17038</name>
    <dbReference type="NCBI Taxonomy" id="1121424"/>
    <lineage>
        <taxon>Bacteria</taxon>
        <taxon>Bacillati</taxon>
        <taxon>Bacillota</taxon>
        <taxon>Clostridia</taxon>
        <taxon>Eubacteriales</taxon>
        <taxon>Desulfallaceae</taxon>
        <taxon>Desulfotruncus</taxon>
    </lineage>
</organism>
<keyword evidence="2 3" id="KW-0057">Aromatic amino acid biosynthesis</keyword>
<dbReference type="STRING" id="341036.SAMN05660649_00139"/>
<dbReference type="Pfam" id="PF07736">
    <property type="entry name" value="CM_1"/>
    <property type="match status" value="1"/>
</dbReference>
<feature type="binding site" evidence="2">
    <location>
        <position position="5"/>
    </location>
    <ligand>
        <name>prephenate</name>
        <dbReference type="ChEBI" id="CHEBI:29934"/>
    </ligand>
</feature>
<comment type="catalytic activity">
    <reaction evidence="3">
        <text>chorismate = prephenate</text>
        <dbReference type="Rhea" id="RHEA:13897"/>
        <dbReference type="ChEBI" id="CHEBI:29748"/>
        <dbReference type="ChEBI" id="CHEBI:29934"/>
        <dbReference type="EC" id="5.4.99.5"/>
    </reaction>
</comment>
<dbReference type="OrthoDB" id="9802232at2"/>
<evidence type="ECO:0000313" key="4">
    <source>
        <dbReference type="EMBL" id="SFF94688.1"/>
    </source>
</evidence>
<gene>
    <name evidence="4" type="ORF">SAMN05660649_00139</name>
</gene>
<proteinExistence type="predicted"/>
<dbReference type="UniPathway" id="UPA00120">
    <property type="reaction ID" value="UER00203"/>
</dbReference>
<dbReference type="EC" id="5.4.99.5" evidence="1 3"/>
<dbReference type="SUPFAM" id="SSF55298">
    <property type="entry name" value="YjgF-like"/>
    <property type="match status" value="1"/>
</dbReference>
<dbReference type="GO" id="GO:0004106">
    <property type="term" value="F:chorismate mutase activity"/>
    <property type="evidence" value="ECO:0007669"/>
    <property type="project" value="UniProtKB-UniRule"/>
</dbReference>